<comment type="caution">
    <text evidence="1">The sequence shown here is derived from an EMBL/GenBank/DDBJ whole genome shotgun (WGS) entry which is preliminary data.</text>
</comment>
<evidence type="ECO:0000313" key="1">
    <source>
        <dbReference type="EMBL" id="KAK4015007.1"/>
    </source>
</evidence>
<accession>A0ABQ9ZPZ8</accession>
<gene>
    <name evidence="1" type="ORF">OUZ56_027523</name>
</gene>
<protein>
    <submittedName>
        <fullName evidence="1">Uncharacterized protein</fullName>
    </submittedName>
</protein>
<keyword evidence="2" id="KW-1185">Reference proteome</keyword>
<evidence type="ECO:0000313" key="2">
    <source>
        <dbReference type="Proteomes" id="UP001234178"/>
    </source>
</evidence>
<sequence length="161" mass="17974">MVQRSQATIATSEEERLFLEELSSHNQYVTTLLPIRTVGVQIRNLDVFVIMPRSVLVIIANGSSRIPTTMALAALRLPQKANASVATSVGRQHQILKVAVINRSHVGLASEVPISSLKNRALEEVDVFLNYDHSMNHVFTPRYPMMRNPCNVMYSNNTMSP</sequence>
<reference evidence="1 2" key="1">
    <citation type="journal article" date="2023" name="Nucleic Acids Res.">
        <title>The hologenome of Daphnia magna reveals possible DNA methylation and microbiome-mediated evolution of the host genome.</title>
        <authorList>
            <person name="Chaturvedi A."/>
            <person name="Li X."/>
            <person name="Dhandapani V."/>
            <person name="Marshall H."/>
            <person name="Kissane S."/>
            <person name="Cuenca-Cambronero M."/>
            <person name="Asole G."/>
            <person name="Calvet F."/>
            <person name="Ruiz-Romero M."/>
            <person name="Marangio P."/>
            <person name="Guigo R."/>
            <person name="Rago D."/>
            <person name="Mirbahai L."/>
            <person name="Eastwood N."/>
            <person name="Colbourne J.K."/>
            <person name="Zhou J."/>
            <person name="Mallon E."/>
            <person name="Orsini L."/>
        </authorList>
    </citation>
    <scope>NUCLEOTIDE SEQUENCE [LARGE SCALE GENOMIC DNA]</scope>
    <source>
        <strain evidence="1">LRV0_1</strain>
    </source>
</reference>
<name>A0ABQ9ZPZ8_9CRUS</name>
<dbReference type="EMBL" id="JAOYFB010000004">
    <property type="protein sequence ID" value="KAK4015007.1"/>
    <property type="molecule type" value="Genomic_DNA"/>
</dbReference>
<organism evidence="1 2">
    <name type="scientific">Daphnia magna</name>
    <dbReference type="NCBI Taxonomy" id="35525"/>
    <lineage>
        <taxon>Eukaryota</taxon>
        <taxon>Metazoa</taxon>
        <taxon>Ecdysozoa</taxon>
        <taxon>Arthropoda</taxon>
        <taxon>Crustacea</taxon>
        <taxon>Branchiopoda</taxon>
        <taxon>Diplostraca</taxon>
        <taxon>Cladocera</taxon>
        <taxon>Anomopoda</taxon>
        <taxon>Daphniidae</taxon>
        <taxon>Daphnia</taxon>
    </lineage>
</organism>
<dbReference type="Proteomes" id="UP001234178">
    <property type="component" value="Unassembled WGS sequence"/>
</dbReference>
<proteinExistence type="predicted"/>